<dbReference type="SUPFAM" id="SSF56300">
    <property type="entry name" value="Metallo-dependent phosphatases"/>
    <property type="match status" value="1"/>
</dbReference>
<dbReference type="Pfam" id="PF00149">
    <property type="entry name" value="Metallophos"/>
    <property type="match status" value="1"/>
</dbReference>
<accession>A0ABS5TW07</accession>
<feature type="signal peptide" evidence="2">
    <location>
        <begin position="1"/>
        <end position="25"/>
    </location>
</feature>
<evidence type="ECO:0000256" key="1">
    <source>
        <dbReference type="SAM" id="MobiDB-lite"/>
    </source>
</evidence>
<comment type="caution">
    <text evidence="4">The sequence shown here is derived from an EMBL/GenBank/DDBJ whole genome shotgun (WGS) entry which is preliminary data.</text>
</comment>
<dbReference type="Proteomes" id="UP000722125">
    <property type="component" value="Unassembled WGS sequence"/>
</dbReference>
<evidence type="ECO:0000256" key="2">
    <source>
        <dbReference type="SAM" id="SignalP"/>
    </source>
</evidence>
<dbReference type="Gene3D" id="2.60.40.2700">
    <property type="match status" value="3"/>
</dbReference>
<feature type="compositionally biased region" description="Low complexity" evidence="1">
    <location>
        <begin position="217"/>
        <end position="271"/>
    </location>
</feature>
<dbReference type="EMBL" id="JAHBOH010000001">
    <property type="protein sequence ID" value="MBT0993305.1"/>
    <property type="molecule type" value="Genomic_DNA"/>
</dbReference>
<sequence>MPSRTSRHVAALVAAALVGTGLTLAAPASAVAAPPALLITEINVDSSNRTTAAGTSSDAWEYVEVHNTTGAAIDLTADGYSVVYRSGSTEKVLSYPAGTTVPAHGTVVLWAYNSGYSGTAALSDDDFRAFYAGKGVTDEYTLVRLTGQDGLNNGGTTMWLRRTVEGVTSDIAQVTWTAADKGVDLPVLFGVPDEGSAVQPVFAQQQAPTPGVVVPAQVGQAAPDPEPTTEPTTEPTGEPTTEPTGEPSVEPTTEPTTEPTGEPTTEPTTEPTDPPTTDPDLDAPILQVTEIAPDTDNLAGADAYEFIEVYNASDAPVDFDDFTIDYLYVDANAIETSSALWPATPTDPVIPAGGTLVLWIKNGANDALTAADFNAEYGTHLSGDQLVEIRSGGMANGGPRGIEVQTNTGESVSRAYWFTDAQTTPTTAIQYAWNPEAGEHLWAPADPTGHEQTLVGLAAPTPGRVSATQVPAGLVATPEDTHAPVVTDLTGGTESPEGSGALELLLDVTDDHQVRTVALTVDTDVDEPATHLLQAAAPHRYAYAIPEVDLFGKEWVEYSVRATDGTHTTTFGPVRVDLREGDTDALRLDVTDGQYVGGEHRVAATTDDDPADLTVAIDDEPVTDLVPSLERAPVFAFEATNTDAFFRNGVKLGDQVLTVFDEGFYARTVTVTADVPVEQVLRGQELTVGIYAGTKAWPEPDVNENNDDFSAKNMRLALPDGRVLRPTSCGVAGEAAGNEYHAIACPDPAASIGFKDASLVYITATFTLPDDAFTSLAHVWDTTAVADGEHTVTAAVAVGEGTTSVTRTVVVDNTAPEVTTPLVDGRLYRGDLTVDADATDAGSGVRSLTATLDGEPVTLPHATSSLELETGDHVVELVATDALGNTTRRSITFGTPDEQPAAELVEPGDDATLAPGDVVLQATPTSPQDDELDVQFREGHAFAADDETVTVSSGTTGVAAGEDLEPTVLDADELAKVVGTDGIASEVSSDTAFPYQLFTVEVPADAGDDAQVRVAWAGSANADAKVLMYVRGADGWEEVDRHLTTEGGATDFTLDALVPVGGHVTDGKVTVLVQHSEGFAGDVRSTRSSDVTPYHPDATPRDQYDFTIAWESDTQYYNETPGFYPHQLAIHDFLLEQRDPLNLQYLIHTGDIVNVSSEQAQWERADAAYAKLDEAGLPYGVLAGNHDVGHADEDYTEYSKYFGAARFQDNPWYGGQLQDNRGHYDLVSANGVDLLLLSMGWGPGDEQIDWMNDVIARYPERKVWINLHEFMLTTGGLGPIPQRIMDEVVATNPNVFAVSSGHYHDAYTRTDEFDDDGDGTADRTVYSMLFDYQGLPEGGLGYLRLLHFDNQGERVVVRTYSPSLDDFDSDDASLNSPAGMQEFEIPYAAVGLASTTKTLATDSFRADVLTSKVIASIDDVPSGTTVTAVWRDVPAGEHGWYVQTTGPFGGVDRSAVRTFVAVTPPAVPGAPTPTISGTAAVGSTLRAVTGTWTPGTTLAFSWFANGTRITGATSPTLTLAPAQLGKRITVRVTGSLAGHTAAARTSSATPPVAAGRLRAVTPSLVGTAKVGARLTVRTGSWGPAPVALRYQWSANGVAIPGATWSSFTPKAAQAGKRITVRVTGSRPGYATVARTSAPSKAVAKGTLVGPRPKVTGTAKVGKRLTATRGSWTPGTRFTYAWYADGRRIANATYSSFTPGTAYAGKRLTVRVTGTQPGYTSLTRTSPAVTIRR</sequence>
<feature type="domain" description="LTD" evidence="3">
    <location>
        <begin position="20"/>
        <end position="178"/>
    </location>
</feature>
<gene>
    <name evidence="4" type="ORF">KIN34_03260</name>
</gene>
<reference evidence="4 5" key="1">
    <citation type="submission" date="2021-05" db="EMBL/GenBank/DDBJ databases">
        <title>Description of Cellulomonas sp. DKR-3 sp. nov.</title>
        <authorList>
            <person name="Dahal R.H."/>
            <person name="Chaudhary D.K."/>
        </authorList>
    </citation>
    <scope>NUCLEOTIDE SEQUENCE [LARGE SCALE GENOMIC DNA]</scope>
    <source>
        <strain evidence="4 5">DKR-3</strain>
    </source>
</reference>
<dbReference type="InterPro" id="IPR004843">
    <property type="entry name" value="Calcineurin-like_PHP"/>
</dbReference>
<evidence type="ECO:0000313" key="4">
    <source>
        <dbReference type="EMBL" id="MBT0993305.1"/>
    </source>
</evidence>
<organism evidence="4 5">
    <name type="scientific">Cellulomonas fulva</name>
    <dbReference type="NCBI Taxonomy" id="2835530"/>
    <lineage>
        <taxon>Bacteria</taxon>
        <taxon>Bacillati</taxon>
        <taxon>Actinomycetota</taxon>
        <taxon>Actinomycetes</taxon>
        <taxon>Micrococcales</taxon>
        <taxon>Cellulomonadaceae</taxon>
        <taxon>Cellulomonas</taxon>
    </lineage>
</organism>
<evidence type="ECO:0000313" key="5">
    <source>
        <dbReference type="Proteomes" id="UP000722125"/>
    </source>
</evidence>
<proteinExistence type="predicted"/>
<dbReference type="InterPro" id="IPR001322">
    <property type="entry name" value="Lamin_tail_dom"/>
</dbReference>
<dbReference type="Pfam" id="PF00932">
    <property type="entry name" value="LTD"/>
    <property type="match status" value="1"/>
</dbReference>
<dbReference type="PROSITE" id="PS51841">
    <property type="entry name" value="LTD"/>
    <property type="match status" value="2"/>
</dbReference>
<keyword evidence="2" id="KW-0732">Signal</keyword>
<dbReference type="PANTHER" id="PTHR43143">
    <property type="entry name" value="METALLOPHOSPHOESTERASE, CALCINEURIN SUPERFAMILY"/>
    <property type="match status" value="1"/>
</dbReference>
<feature type="domain" description="LTD" evidence="3">
    <location>
        <begin position="267"/>
        <end position="411"/>
    </location>
</feature>
<name>A0ABS5TW07_9CELL</name>
<dbReference type="InterPro" id="IPR029052">
    <property type="entry name" value="Metallo-depent_PP-like"/>
</dbReference>
<dbReference type="Gene3D" id="3.60.21.10">
    <property type="match status" value="1"/>
</dbReference>
<feature type="chain" id="PRO_5047408847" evidence="2">
    <location>
        <begin position="26"/>
        <end position="1732"/>
    </location>
</feature>
<dbReference type="RefSeq" id="WP_214346604.1">
    <property type="nucleotide sequence ID" value="NZ_JAHBOH010000001.1"/>
</dbReference>
<dbReference type="PANTHER" id="PTHR43143:SF5">
    <property type="entry name" value="SECRETED PROTEIN"/>
    <property type="match status" value="1"/>
</dbReference>
<evidence type="ECO:0000259" key="3">
    <source>
        <dbReference type="PROSITE" id="PS51841"/>
    </source>
</evidence>
<feature type="region of interest" description="Disordered" evidence="1">
    <location>
        <begin position="217"/>
        <end position="282"/>
    </location>
</feature>
<dbReference type="InterPro" id="IPR051918">
    <property type="entry name" value="STPP_CPPED1"/>
</dbReference>
<keyword evidence="5" id="KW-1185">Reference proteome</keyword>
<protein>
    <submittedName>
        <fullName evidence="4">Lamin tail domain-containing protein</fullName>
    </submittedName>
</protein>